<organism evidence="2">
    <name type="scientific">uncultured Microvirga sp</name>
    <dbReference type="NCBI Taxonomy" id="412392"/>
    <lineage>
        <taxon>Bacteria</taxon>
        <taxon>Pseudomonadati</taxon>
        <taxon>Pseudomonadota</taxon>
        <taxon>Alphaproteobacteria</taxon>
        <taxon>Hyphomicrobiales</taxon>
        <taxon>Methylobacteriaceae</taxon>
        <taxon>Microvirga</taxon>
        <taxon>environmental samples</taxon>
    </lineage>
</organism>
<evidence type="ECO:0000256" key="1">
    <source>
        <dbReference type="SAM" id="MobiDB-lite"/>
    </source>
</evidence>
<accession>A0A6J4LS37</accession>
<protein>
    <submittedName>
        <fullName evidence="2">Uncharacterized protein</fullName>
    </submittedName>
</protein>
<gene>
    <name evidence="2" type="ORF">AVDCRST_MAG90-1951</name>
</gene>
<feature type="compositionally biased region" description="Basic residues" evidence="1">
    <location>
        <begin position="107"/>
        <end position="128"/>
    </location>
</feature>
<reference evidence="2" key="1">
    <citation type="submission" date="2020-02" db="EMBL/GenBank/DDBJ databases">
        <authorList>
            <person name="Meier V. D."/>
        </authorList>
    </citation>
    <scope>NUCLEOTIDE SEQUENCE</scope>
    <source>
        <strain evidence="2">AVDCRST_MAG90</strain>
    </source>
</reference>
<dbReference type="EMBL" id="CADCUC010000384">
    <property type="protein sequence ID" value="CAA9341000.1"/>
    <property type="molecule type" value="Genomic_DNA"/>
</dbReference>
<feature type="compositionally biased region" description="Low complexity" evidence="1">
    <location>
        <begin position="8"/>
        <end position="18"/>
    </location>
</feature>
<feature type="non-terminal residue" evidence="2">
    <location>
        <position position="1"/>
    </location>
</feature>
<name>A0A6J4LS37_9HYPH</name>
<evidence type="ECO:0000313" key="2">
    <source>
        <dbReference type="EMBL" id="CAA9341000.1"/>
    </source>
</evidence>
<proteinExistence type="predicted"/>
<feature type="compositionally biased region" description="Basic and acidic residues" evidence="1">
    <location>
        <begin position="93"/>
        <end position="106"/>
    </location>
</feature>
<feature type="region of interest" description="Disordered" evidence="1">
    <location>
        <begin position="1"/>
        <end position="198"/>
    </location>
</feature>
<feature type="non-terminal residue" evidence="2">
    <location>
        <position position="198"/>
    </location>
</feature>
<feature type="compositionally biased region" description="Basic residues" evidence="1">
    <location>
        <begin position="19"/>
        <end position="32"/>
    </location>
</feature>
<sequence length="198" mass="22315">FRPRRPGLARGQRGALLARRSRAFARRHRRGGRAPGGVGPRRPEPRAAGFRLRHRPLRGGARPKNAVRRRRGSFVRDAARVRPPLRGPRKRQLRADGRRRPGDVRRRGLRPRPRRRCLSLSGRVRRNRLGAAGGRSGPRSQARRRPPHSESLVSRGCRGGPARSRGHRRSSRTEHHPLRKPRLPALGRPNLSSGEGAL</sequence>
<dbReference type="AlphaFoldDB" id="A0A6J4LS37"/>